<gene>
    <name evidence="1" type="ORF">AAF712_003541</name>
</gene>
<sequence>MSYLPTPVYPRTRISSASSINTNTTKVPEQVNHQPKEALVILYRPPPRISQVVSSPPLEREGDVFLCFDEGNDSGSTDGIECLTCDGTFVVGDDEVAKEDLFVEFEFASGGHGERYGGDFGVEALRPTRMETEEMEGTLV</sequence>
<protein>
    <submittedName>
        <fullName evidence="1">Uncharacterized protein</fullName>
    </submittedName>
</protein>
<keyword evidence="2" id="KW-1185">Reference proteome</keyword>
<accession>A0ABR3A6H9</accession>
<dbReference type="EMBL" id="JBBXMP010000012">
    <property type="protein sequence ID" value="KAL0069506.1"/>
    <property type="molecule type" value="Genomic_DNA"/>
</dbReference>
<comment type="caution">
    <text evidence="1">The sequence shown here is derived from an EMBL/GenBank/DDBJ whole genome shotgun (WGS) entry which is preliminary data.</text>
</comment>
<organism evidence="1 2">
    <name type="scientific">Marasmius tenuissimus</name>
    <dbReference type="NCBI Taxonomy" id="585030"/>
    <lineage>
        <taxon>Eukaryota</taxon>
        <taxon>Fungi</taxon>
        <taxon>Dikarya</taxon>
        <taxon>Basidiomycota</taxon>
        <taxon>Agaricomycotina</taxon>
        <taxon>Agaricomycetes</taxon>
        <taxon>Agaricomycetidae</taxon>
        <taxon>Agaricales</taxon>
        <taxon>Marasmiineae</taxon>
        <taxon>Marasmiaceae</taxon>
        <taxon>Marasmius</taxon>
    </lineage>
</organism>
<reference evidence="1 2" key="1">
    <citation type="submission" date="2024-05" db="EMBL/GenBank/DDBJ databases">
        <title>A draft genome resource for the thread blight pathogen Marasmius tenuissimus strain MS-2.</title>
        <authorList>
            <person name="Yulfo-Soto G.E."/>
            <person name="Baruah I.K."/>
            <person name="Amoako-Attah I."/>
            <person name="Bukari Y."/>
            <person name="Meinhardt L.W."/>
            <person name="Bailey B.A."/>
            <person name="Cohen S.P."/>
        </authorList>
    </citation>
    <scope>NUCLEOTIDE SEQUENCE [LARGE SCALE GENOMIC DNA]</scope>
    <source>
        <strain evidence="1 2">MS-2</strain>
    </source>
</reference>
<proteinExistence type="predicted"/>
<evidence type="ECO:0000313" key="1">
    <source>
        <dbReference type="EMBL" id="KAL0069506.1"/>
    </source>
</evidence>
<dbReference type="Proteomes" id="UP001437256">
    <property type="component" value="Unassembled WGS sequence"/>
</dbReference>
<evidence type="ECO:0000313" key="2">
    <source>
        <dbReference type="Proteomes" id="UP001437256"/>
    </source>
</evidence>
<name>A0ABR3A6H9_9AGAR</name>